<dbReference type="RefSeq" id="WP_210118054.1">
    <property type="nucleotide sequence ID" value="NZ_CP054142.1"/>
</dbReference>
<evidence type="ECO:0000313" key="3">
    <source>
        <dbReference type="Proteomes" id="UP000671908"/>
    </source>
</evidence>
<evidence type="ECO:0000313" key="4">
    <source>
        <dbReference type="Proteomes" id="UP000671995"/>
    </source>
</evidence>
<dbReference type="Proteomes" id="UP000671908">
    <property type="component" value="Chromosome"/>
</dbReference>
<dbReference type="AlphaFoldDB" id="A0A975EZH4"/>
<dbReference type="Proteomes" id="UP000671995">
    <property type="component" value="Chromosome"/>
</dbReference>
<organism evidence="1 4">
    <name type="scientific">Treponema parvum</name>
    <dbReference type="NCBI Taxonomy" id="138851"/>
    <lineage>
        <taxon>Bacteria</taxon>
        <taxon>Pseudomonadati</taxon>
        <taxon>Spirochaetota</taxon>
        <taxon>Spirochaetia</taxon>
        <taxon>Spirochaetales</taxon>
        <taxon>Treponemataceae</taxon>
        <taxon>Treponema</taxon>
    </lineage>
</organism>
<dbReference type="KEGG" id="tpav:HRQ91_08910"/>
<dbReference type="EMBL" id="CP054142">
    <property type="protein sequence ID" value="QTQ14565.1"/>
    <property type="molecule type" value="Genomic_DNA"/>
</dbReference>
<reference evidence="1 3" key="2">
    <citation type="journal article" date="2021" name="Microbiol. Resour. Announc.">
        <title>Complete Genome Sequences of Three Human Oral Treponema parvum Isolates.</title>
        <authorList>
            <person name="Zeng H."/>
            <person name="Watt R.M."/>
        </authorList>
    </citation>
    <scope>NUCLEOTIDE SEQUENCE</scope>
    <source>
        <strain evidence="2 3">ATCC 700770</strain>
        <strain evidence="1">ATCC 700773</strain>
    </source>
</reference>
<evidence type="ECO:0000313" key="1">
    <source>
        <dbReference type="EMBL" id="QTQ11259.1"/>
    </source>
</evidence>
<dbReference type="EMBL" id="CP054257">
    <property type="protein sequence ID" value="QTQ11259.1"/>
    <property type="molecule type" value="Genomic_DNA"/>
</dbReference>
<accession>A0A975EZH4</accession>
<keyword evidence="3" id="KW-1185">Reference proteome</keyword>
<evidence type="ECO:0000313" key="2">
    <source>
        <dbReference type="EMBL" id="QTQ14565.1"/>
    </source>
</evidence>
<gene>
    <name evidence="1" type="ORF">HRI96_03030</name>
    <name evidence="2" type="ORF">HRQ91_08910</name>
</gene>
<protein>
    <recommendedName>
        <fullName evidence="5">Zinc-finger domain-containing protein</fullName>
    </recommendedName>
</protein>
<reference evidence="1" key="1">
    <citation type="submission" date="2020-05" db="EMBL/GenBank/DDBJ databases">
        <authorList>
            <person name="Zeng H."/>
            <person name="Chan Y.K."/>
            <person name="Watt R.M."/>
        </authorList>
    </citation>
    <scope>NUCLEOTIDE SEQUENCE</scope>
    <source>
        <strain evidence="2">ATCC 700770</strain>
        <strain evidence="1">ATCC 700773</strain>
    </source>
</reference>
<proteinExistence type="predicted"/>
<evidence type="ECO:0008006" key="5">
    <source>
        <dbReference type="Google" id="ProtNLM"/>
    </source>
</evidence>
<sequence length="261" mass="28643">MFTCPEKDIHSIYLDNELPPAYVKEYMEHIQSCEKCRKVFERMKNLRDLFQKDSASLYLDETLKRQSYEKLKSRLAFHKTVSYADKKSIFKFAPVKPMLTAAAAAAVLAVTIPLRTQKNASFHSESELTPLVSQANPSPISENNIVISGNISREALASLFQNKNPGLENTAQVSVASMQDLLPSPAGAASIPVSAAPSSFVQYDIASNAPQKQVQKMSKALAAVDIFKPEFEGQDTIRISITIPSAINIPITSDAPAKPLN</sequence>
<name>A0A975EZH4_9SPIR</name>